<dbReference type="InterPro" id="IPR043744">
    <property type="entry name" value="DUF5689"/>
</dbReference>
<sequence length="287" mass="31405">MKKIKYIKLIMLTLALGLSVTSCMDEDWSDPTGDTAPYGNNDIQETNVISIADLKAKYASTLANQNDTARITDDLQIKARVTGNDIGGNIYSEVAVDDGTGAILICISQGGLFGFLPVGQEILVNLKDLYIGTYGYQPQIGTPYTNASGKTFPSRMNKTVWQQHFKLMGAADASKIDTLEFDISKAKDASYMKENCGRLMVVKGVRLKDADGVKTFAPESEKDGGNGVSRPIEGFSSNEFVVRSSTYADFAGTVMPQEKLDITGIFTRYSNTWQILMRSDSDFKISE</sequence>
<feature type="signal peptide" evidence="1">
    <location>
        <begin position="1"/>
        <end position="24"/>
    </location>
</feature>
<dbReference type="PROSITE" id="PS51257">
    <property type="entry name" value="PROKAR_LIPOPROTEIN"/>
    <property type="match status" value="1"/>
</dbReference>
<keyword evidence="1" id="KW-0732">Signal</keyword>
<protein>
    <recommendedName>
        <fullName evidence="2">DUF5689 domain-containing protein</fullName>
    </recommendedName>
</protein>
<dbReference type="EMBL" id="LFQU01000009">
    <property type="protein sequence ID" value="KOO68748.1"/>
    <property type="molecule type" value="Genomic_DNA"/>
</dbReference>
<reference evidence="3 4" key="1">
    <citation type="submission" date="2015-06" db="EMBL/GenBank/DDBJ databases">
        <title>Prevotella sp. 109, sp. nov., a novel member of the family Prevotellaceae isolated from human faeces.</title>
        <authorList>
            <person name="Shkoporov A.N."/>
            <person name="Chaplin A.V."/>
            <person name="Kafarskaia L.I."/>
            <person name="Efimov B.A."/>
        </authorList>
    </citation>
    <scope>NUCLEOTIDE SEQUENCE [LARGE SCALE GENOMIC DNA]</scope>
    <source>
        <strain evidence="3 4">109</strain>
    </source>
</reference>
<keyword evidence="4" id="KW-1185">Reference proteome</keyword>
<proteinExistence type="predicted"/>
<evidence type="ECO:0000313" key="3">
    <source>
        <dbReference type="EMBL" id="KOO68748.1"/>
    </source>
</evidence>
<evidence type="ECO:0000259" key="2">
    <source>
        <dbReference type="Pfam" id="PF18942"/>
    </source>
</evidence>
<comment type="caution">
    <text evidence="3">The sequence shown here is derived from an EMBL/GenBank/DDBJ whole genome shotgun (WGS) entry which is preliminary data.</text>
</comment>
<gene>
    <name evidence="3" type="ORF">ACU52_06180</name>
</gene>
<dbReference type="AlphaFoldDB" id="A0A8E1QXW7"/>
<accession>A0A8E1QXW7</accession>
<name>A0A8E1QXW7_9BACT</name>
<dbReference type="Pfam" id="PF18942">
    <property type="entry name" value="DUF5689"/>
    <property type="match status" value="1"/>
</dbReference>
<evidence type="ECO:0000313" key="4">
    <source>
        <dbReference type="Proteomes" id="UP000036951"/>
    </source>
</evidence>
<dbReference type="RefSeq" id="WP_053398146.1">
    <property type="nucleotide sequence ID" value="NZ_DBFJNZ010000054.1"/>
</dbReference>
<dbReference type="OrthoDB" id="1492759at2"/>
<evidence type="ECO:0000256" key="1">
    <source>
        <dbReference type="SAM" id="SignalP"/>
    </source>
</evidence>
<feature type="chain" id="PRO_5034776215" description="DUF5689 domain-containing protein" evidence="1">
    <location>
        <begin position="25"/>
        <end position="287"/>
    </location>
</feature>
<feature type="domain" description="DUF5689" evidence="2">
    <location>
        <begin position="46"/>
        <end position="282"/>
    </location>
</feature>
<organism evidence="3 4">
    <name type="scientific">Xylanibacter rarus</name>
    <dbReference type="NCBI Taxonomy" id="1676614"/>
    <lineage>
        <taxon>Bacteria</taxon>
        <taxon>Pseudomonadati</taxon>
        <taxon>Bacteroidota</taxon>
        <taxon>Bacteroidia</taxon>
        <taxon>Bacteroidales</taxon>
        <taxon>Prevotellaceae</taxon>
        <taxon>Xylanibacter</taxon>
    </lineage>
</organism>
<dbReference type="Proteomes" id="UP000036951">
    <property type="component" value="Unassembled WGS sequence"/>
</dbReference>